<dbReference type="AlphaFoldDB" id="A0ABD3SUE9"/>
<keyword evidence="2" id="KW-1185">Reference proteome</keyword>
<gene>
    <name evidence="1" type="ORF">ACJIZ3_016979</name>
</gene>
<dbReference type="EMBL" id="JBJXBP010000005">
    <property type="protein sequence ID" value="KAL3828177.1"/>
    <property type="molecule type" value="Genomic_DNA"/>
</dbReference>
<evidence type="ECO:0000313" key="1">
    <source>
        <dbReference type="EMBL" id="KAL3828177.1"/>
    </source>
</evidence>
<accession>A0ABD3SUE9</accession>
<reference evidence="1 2" key="1">
    <citation type="submission" date="2024-12" db="EMBL/GenBank/DDBJ databases">
        <title>The unique morphological basis and parallel evolutionary history of personate flowers in Penstemon.</title>
        <authorList>
            <person name="Depatie T.H."/>
            <person name="Wessinger C.A."/>
        </authorList>
    </citation>
    <scope>NUCLEOTIDE SEQUENCE [LARGE SCALE GENOMIC DNA]</scope>
    <source>
        <strain evidence="1">WTNN_2</strain>
        <tissue evidence="1">Leaf</tissue>
    </source>
</reference>
<evidence type="ECO:0008006" key="3">
    <source>
        <dbReference type="Google" id="ProtNLM"/>
    </source>
</evidence>
<organism evidence="1 2">
    <name type="scientific">Penstemon smallii</name>
    <dbReference type="NCBI Taxonomy" id="265156"/>
    <lineage>
        <taxon>Eukaryota</taxon>
        <taxon>Viridiplantae</taxon>
        <taxon>Streptophyta</taxon>
        <taxon>Embryophyta</taxon>
        <taxon>Tracheophyta</taxon>
        <taxon>Spermatophyta</taxon>
        <taxon>Magnoliopsida</taxon>
        <taxon>eudicotyledons</taxon>
        <taxon>Gunneridae</taxon>
        <taxon>Pentapetalae</taxon>
        <taxon>asterids</taxon>
        <taxon>lamiids</taxon>
        <taxon>Lamiales</taxon>
        <taxon>Plantaginaceae</taxon>
        <taxon>Cheloneae</taxon>
        <taxon>Penstemon</taxon>
    </lineage>
</organism>
<sequence>MMVVAESCKSTLVVVAVSCRNICLPVEVATCRNILDVLRALGEVVTCSSMVVGVNCTNTFLLAEELEEKSHHYKGYLRHFTIKKYVIIKFLNLCENKKCFN</sequence>
<evidence type="ECO:0000313" key="2">
    <source>
        <dbReference type="Proteomes" id="UP001634393"/>
    </source>
</evidence>
<dbReference type="Proteomes" id="UP001634393">
    <property type="component" value="Unassembled WGS sequence"/>
</dbReference>
<proteinExistence type="predicted"/>
<protein>
    <recommendedName>
        <fullName evidence="3">Secreted protein</fullName>
    </recommendedName>
</protein>
<name>A0ABD3SUE9_9LAMI</name>
<comment type="caution">
    <text evidence="1">The sequence shown here is derived from an EMBL/GenBank/DDBJ whole genome shotgun (WGS) entry which is preliminary data.</text>
</comment>